<protein>
    <submittedName>
        <fullName evidence="1">Uncharacterized protein</fullName>
    </submittedName>
</protein>
<organism evidence="1">
    <name type="scientific">marine sediment metagenome</name>
    <dbReference type="NCBI Taxonomy" id="412755"/>
    <lineage>
        <taxon>unclassified sequences</taxon>
        <taxon>metagenomes</taxon>
        <taxon>ecological metagenomes</taxon>
    </lineage>
</organism>
<gene>
    <name evidence="1" type="ORF">S03H2_17923</name>
</gene>
<dbReference type="EMBL" id="BARU01009273">
    <property type="protein sequence ID" value="GAH34828.1"/>
    <property type="molecule type" value="Genomic_DNA"/>
</dbReference>
<comment type="caution">
    <text evidence="1">The sequence shown here is derived from an EMBL/GenBank/DDBJ whole genome shotgun (WGS) entry which is preliminary data.</text>
</comment>
<dbReference type="AlphaFoldDB" id="X1GP88"/>
<proteinExistence type="predicted"/>
<evidence type="ECO:0000313" key="1">
    <source>
        <dbReference type="EMBL" id="GAH34828.1"/>
    </source>
</evidence>
<accession>X1GP88</accession>
<feature type="non-terminal residue" evidence="1">
    <location>
        <position position="1"/>
    </location>
</feature>
<sequence length="220" mass="25703">GITTIKPIIKPPTYSRKSIDNMSRKELAIEVKKVFEETLFEFVQEIEQGEQDADKFLTDYDAYVKYRREHGEKSEGWITIPGVGKEPRWGALALFDVKADWSEEKIKAEFAKRRREQPEPKPSNEFKKITQDLQIYTDKKLESVHGDFGWTVSIIDKPKDSNVLLTLVYDGGAYDYFSYEADYGEGMISKRLDKKLEERFGKNVMREDFISWASEIYDVR</sequence>
<reference evidence="1" key="1">
    <citation type="journal article" date="2014" name="Front. Microbiol.">
        <title>High frequency of phylogenetically diverse reductive dehalogenase-homologous genes in deep subseafloor sedimentary metagenomes.</title>
        <authorList>
            <person name="Kawai M."/>
            <person name="Futagami T."/>
            <person name="Toyoda A."/>
            <person name="Takaki Y."/>
            <person name="Nishi S."/>
            <person name="Hori S."/>
            <person name="Arai W."/>
            <person name="Tsubouchi T."/>
            <person name="Morono Y."/>
            <person name="Uchiyama I."/>
            <person name="Ito T."/>
            <person name="Fujiyama A."/>
            <person name="Inagaki F."/>
            <person name="Takami H."/>
        </authorList>
    </citation>
    <scope>NUCLEOTIDE SEQUENCE</scope>
    <source>
        <strain evidence="1">Expedition CK06-06</strain>
    </source>
</reference>
<name>X1GP88_9ZZZZ</name>